<accession>A0A1I4HW84</accession>
<dbReference type="AlphaFoldDB" id="A0A1I4HW84"/>
<evidence type="ECO:0000313" key="4">
    <source>
        <dbReference type="EMBL" id="SFL45901.1"/>
    </source>
</evidence>
<dbReference type="Gene3D" id="3.90.76.10">
    <property type="entry name" value="Dipeptide-binding Protein, Domain 1"/>
    <property type="match status" value="1"/>
</dbReference>
<dbReference type="PANTHER" id="PTHR30290">
    <property type="entry name" value="PERIPLASMIC BINDING COMPONENT OF ABC TRANSPORTER"/>
    <property type="match status" value="1"/>
</dbReference>
<evidence type="ECO:0000259" key="3">
    <source>
        <dbReference type="Pfam" id="PF00496"/>
    </source>
</evidence>
<evidence type="ECO:0000256" key="2">
    <source>
        <dbReference type="ARBA" id="ARBA00005695"/>
    </source>
</evidence>
<feature type="domain" description="Solute-binding protein family 5" evidence="3">
    <location>
        <begin position="171"/>
        <end position="534"/>
    </location>
</feature>
<name>A0A1I4HW84_9RHOB</name>
<gene>
    <name evidence="4" type="ORF">SAMN04488004_12020</name>
</gene>
<protein>
    <submittedName>
        <fullName evidence="4">Peptide/nickel transport system substrate-binding protein</fullName>
    </submittedName>
</protein>
<dbReference type="GO" id="GO:0015833">
    <property type="term" value="P:peptide transport"/>
    <property type="evidence" value="ECO:0007669"/>
    <property type="project" value="TreeGrafter"/>
</dbReference>
<evidence type="ECO:0000313" key="5">
    <source>
        <dbReference type="Proteomes" id="UP000199550"/>
    </source>
</evidence>
<proteinExistence type="inferred from homology"/>
<evidence type="ECO:0000256" key="1">
    <source>
        <dbReference type="ARBA" id="ARBA00004418"/>
    </source>
</evidence>
<dbReference type="PANTHER" id="PTHR30290:SF34">
    <property type="entry name" value="ABC TRANSPORTER, PERIPLASMIC OLIGO-PEPTIDE BINDING PROTEIN, PUTATIVE-RELATED"/>
    <property type="match status" value="1"/>
</dbReference>
<dbReference type="GO" id="GO:0043190">
    <property type="term" value="C:ATP-binding cassette (ABC) transporter complex"/>
    <property type="evidence" value="ECO:0007669"/>
    <property type="project" value="InterPro"/>
</dbReference>
<dbReference type="Pfam" id="PF00496">
    <property type="entry name" value="SBP_bac_5"/>
    <property type="match status" value="1"/>
</dbReference>
<dbReference type="GO" id="GO:1904680">
    <property type="term" value="F:peptide transmembrane transporter activity"/>
    <property type="evidence" value="ECO:0007669"/>
    <property type="project" value="TreeGrafter"/>
</dbReference>
<keyword evidence="5" id="KW-1185">Reference proteome</keyword>
<organism evidence="4 5">
    <name type="scientific">Loktanella salsilacus</name>
    <dbReference type="NCBI Taxonomy" id="195913"/>
    <lineage>
        <taxon>Bacteria</taxon>
        <taxon>Pseudomonadati</taxon>
        <taxon>Pseudomonadota</taxon>
        <taxon>Alphaproteobacteria</taxon>
        <taxon>Rhodobacterales</taxon>
        <taxon>Roseobacteraceae</taxon>
        <taxon>Loktanella</taxon>
    </lineage>
</organism>
<dbReference type="InterPro" id="IPR030678">
    <property type="entry name" value="Peptide/Ni-bd"/>
</dbReference>
<dbReference type="Gene3D" id="3.40.190.10">
    <property type="entry name" value="Periplasmic binding protein-like II"/>
    <property type="match status" value="1"/>
</dbReference>
<dbReference type="PIRSF" id="PIRSF002741">
    <property type="entry name" value="MppA"/>
    <property type="match status" value="1"/>
</dbReference>
<comment type="similarity">
    <text evidence="2">Belongs to the bacterial solute-binding protein 5 family.</text>
</comment>
<dbReference type="Proteomes" id="UP000199550">
    <property type="component" value="Unassembled WGS sequence"/>
</dbReference>
<dbReference type="SUPFAM" id="SSF53850">
    <property type="entry name" value="Periplasmic binding protein-like II"/>
    <property type="match status" value="1"/>
</dbReference>
<sequence length="624" mass="68794">MGPTARLLRWHATGGPIGNRINDDGMRWLQDAQWGFVVSPFIQALKIGTMSNQVPRSLTGQSPIALLGPTVRPRQTLKRRATDRLLNRENHMTHFSKIVAAAIVSAAMGLTSAPAQAETPPDTLIQAWQIDDIISLDPAEVFEFTASEVLGNSYQPLVGYNVNDVSDIFGVIAESWEVSEDGKTFSFVIKPDLQFASGNPITAADPVYSLQRAVKLDKSPAFILTQFGLTADNVEQMVRQTGDMTFELEMDKAYAPTLLLYCLTATVGFVVDKELVVSHEADGDFGYEWLKTNYAGSGAFTIRDWRANEVVVLERNDNFSGDAPAMMRAIYRHIPEGSTQRLLLEQGDIDIARNLGAEEIVALSDNPDIKIENGIKGSIYYMGLNQKNEALANPKVAEAMKYLVDYQTIADTIMNGKVKVHQAFLPEGFLGALNDNPYALDVEKAKTLLAEAGYADGFTVTMDTRNTPEITAIAEAIQQTMAQAGIKLELIPGDGQQTLTKYRARNHDIYIGRWGPDYQDPHTNADTFARNPDNSDDAASKPLAWRNAWDIPEMTAQADAAVLEKDAAARAEMYVALQTEHQQVSPFVIMFQEIEVLGLRNNVDGFIIGPSFNDNSFRNVTKSE</sequence>
<dbReference type="STRING" id="195913.SAMN04488004_12020"/>
<dbReference type="EMBL" id="FOTF01000020">
    <property type="protein sequence ID" value="SFL45901.1"/>
    <property type="molecule type" value="Genomic_DNA"/>
</dbReference>
<dbReference type="GO" id="GO:0030288">
    <property type="term" value="C:outer membrane-bounded periplasmic space"/>
    <property type="evidence" value="ECO:0007669"/>
    <property type="project" value="UniProtKB-ARBA"/>
</dbReference>
<comment type="subcellular location">
    <subcellularLocation>
        <location evidence="1">Periplasm</location>
    </subcellularLocation>
</comment>
<reference evidence="4 5" key="1">
    <citation type="submission" date="2016-10" db="EMBL/GenBank/DDBJ databases">
        <authorList>
            <person name="de Groot N.N."/>
        </authorList>
    </citation>
    <scope>NUCLEOTIDE SEQUENCE [LARGE SCALE GENOMIC DNA]</scope>
    <source>
        <strain evidence="4 5">DSM 16199</strain>
    </source>
</reference>
<dbReference type="Gene3D" id="3.10.105.10">
    <property type="entry name" value="Dipeptide-binding Protein, Domain 3"/>
    <property type="match status" value="1"/>
</dbReference>
<dbReference type="InterPro" id="IPR039424">
    <property type="entry name" value="SBP_5"/>
</dbReference>
<dbReference type="CDD" id="cd08512">
    <property type="entry name" value="PBP2_NikA_DppA_OppA_like_7"/>
    <property type="match status" value="1"/>
</dbReference>
<dbReference type="InterPro" id="IPR000914">
    <property type="entry name" value="SBP_5_dom"/>
</dbReference>